<gene>
    <name evidence="21" type="ordered locus">VIT_12s0055g00080</name>
</gene>
<keyword evidence="7" id="KW-0934">Plastid</keyword>
<keyword evidence="22" id="KW-1185">Reference proteome</keyword>
<dbReference type="InterPro" id="IPR055266">
    <property type="entry name" value="D1/D2"/>
</dbReference>
<evidence type="ECO:0000256" key="19">
    <source>
        <dbReference type="ARBA" id="ARBA00023276"/>
    </source>
</evidence>
<keyword evidence="19" id="KW-0604">Photosystem II</keyword>
<comment type="subcellular location">
    <subcellularLocation>
        <location evidence="1">Membrane</location>
        <topology evidence="1">Multi-pass membrane protein</topology>
    </subcellularLocation>
</comment>
<keyword evidence="17" id="KW-0793">Thylakoid</keyword>
<proteinExistence type="inferred from homology"/>
<evidence type="ECO:0000256" key="14">
    <source>
        <dbReference type="ARBA" id="ARBA00022991"/>
    </source>
</evidence>
<dbReference type="InParanoid" id="D7ST76"/>
<evidence type="ECO:0000256" key="5">
    <source>
        <dbReference type="ARBA" id="ARBA00022531"/>
    </source>
</evidence>
<keyword evidence="10" id="KW-0460">Magnesium</keyword>
<evidence type="ECO:0000256" key="6">
    <source>
        <dbReference type="ARBA" id="ARBA00022553"/>
    </source>
</evidence>
<evidence type="ECO:0000256" key="9">
    <source>
        <dbReference type="ARBA" id="ARBA00022723"/>
    </source>
</evidence>
<keyword evidence="5" id="KW-0602">Photosynthesis</keyword>
<evidence type="ECO:0000256" key="1">
    <source>
        <dbReference type="ARBA" id="ARBA00004141"/>
    </source>
</evidence>
<dbReference type="Pfam" id="PF00124">
    <property type="entry name" value="Photo_RC"/>
    <property type="match status" value="1"/>
</dbReference>
<dbReference type="GO" id="GO:0009523">
    <property type="term" value="C:photosystem II"/>
    <property type="evidence" value="ECO:0007669"/>
    <property type="project" value="UniProtKB-KW"/>
</dbReference>
<evidence type="ECO:0000256" key="20">
    <source>
        <dbReference type="SAM" id="Phobius"/>
    </source>
</evidence>
<comment type="similarity">
    <text evidence="2">Belongs to the reaction center PufL/M/PsbA/D family.</text>
</comment>
<evidence type="ECO:0000256" key="4">
    <source>
        <dbReference type="ARBA" id="ARBA00022494"/>
    </source>
</evidence>
<dbReference type="PaxDb" id="29760-VIT_12s0055g00080.t01"/>
<dbReference type="AlphaFoldDB" id="D7ST76"/>
<feature type="transmembrane region" description="Helical" evidence="20">
    <location>
        <begin position="65"/>
        <end position="85"/>
    </location>
</feature>
<dbReference type="Proteomes" id="UP000009183">
    <property type="component" value="Chromosome 12"/>
</dbReference>
<reference evidence="22" key="1">
    <citation type="journal article" date="2007" name="Nature">
        <title>The grapevine genome sequence suggests ancestral hexaploidization in major angiosperm phyla.</title>
        <authorList>
            <consortium name="The French-Italian Public Consortium for Grapevine Genome Characterization."/>
            <person name="Jaillon O."/>
            <person name="Aury J.-M."/>
            <person name="Noel B."/>
            <person name="Policriti A."/>
            <person name="Clepet C."/>
            <person name="Casagrande A."/>
            <person name="Choisne N."/>
            <person name="Aubourg S."/>
            <person name="Vitulo N."/>
            <person name="Jubin C."/>
            <person name="Vezzi A."/>
            <person name="Legeai F."/>
            <person name="Hugueney P."/>
            <person name="Dasilva C."/>
            <person name="Horner D."/>
            <person name="Mica E."/>
            <person name="Jublot D."/>
            <person name="Poulain J."/>
            <person name="Bruyere C."/>
            <person name="Billault A."/>
            <person name="Segurens B."/>
            <person name="Gouyvenoux M."/>
            <person name="Ugarte E."/>
            <person name="Cattonaro F."/>
            <person name="Anthouard V."/>
            <person name="Vico V."/>
            <person name="Del Fabbro C."/>
            <person name="Alaux M."/>
            <person name="Di Gaspero G."/>
            <person name="Dumas V."/>
            <person name="Felice N."/>
            <person name="Paillard S."/>
            <person name="Juman I."/>
            <person name="Moroldo M."/>
            <person name="Scalabrin S."/>
            <person name="Canaguier A."/>
            <person name="Le Clainche I."/>
            <person name="Malacrida G."/>
            <person name="Durand E."/>
            <person name="Pesole G."/>
            <person name="Laucou V."/>
            <person name="Chatelet P."/>
            <person name="Merdinoglu D."/>
            <person name="Delledonne M."/>
            <person name="Pezzotti M."/>
            <person name="Lecharny A."/>
            <person name="Scarpelli C."/>
            <person name="Artiguenave F."/>
            <person name="Pe M.E."/>
            <person name="Valle G."/>
            <person name="Morgante M."/>
            <person name="Caboche M."/>
            <person name="Adam-Blondon A.-F."/>
            <person name="Weissenbach J."/>
            <person name="Quetier F."/>
            <person name="Wincker P."/>
        </authorList>
    </citation>
    <scope>NUCLEOTIDE SEQUENCE [LARGE SCALE GENOMIC DNA]</scope>
    <source>
        <strain evidence="22">cv. Pinot noir / PN40024</strain>
    </source>
</reference>
<feature type="transmembrane region" description="Helical" evidence="20">
    <location>
        <begin position="28"/>
        <end position="53"/>
    </location>
</feature>
<evidence type="ECO:0000256" key="8">
    <source>
        <dbReference type="ARBA" id="ARBA00022692"/>
    </source>
</evidence>
<dbReference type="Gene3D" id="1.20.85.10">
    <property type="entry name" value="Photosystem II protein D1-like"/>
    <property type="match status" value="1"/>
</dbReference>
<keyword evidence="12 20" id="KW-1133">Transmembrane helix</keyword>
<evidence type="ECO:0000256" key="13">
    <source>
        <dbReference type="ARBA" id="ARBA00022990"/>
    </source>
</evidence>
<keyword evidence="15" id="KW-0560">Oxidoreductase</keyword>
<evidence type="ECO:0000313" key="21">
    <source>
        <dbReference type="EMBL" id="CBI19990.3"/>
    </source>
</evidence>
<dbReference type="InterPro" id="IPR036854">
    <property type="entry name" value="Photo_II_D1/D2_sf"/>
</dbReference>
<dbReference type="GO" id="GO:0009772">
    <property type="term" value="P:photosynthetic electron transport in photosystem II"/>
    <property type="evidence" value="ECO:0007669"/>
    <property type="project" value="InterPro"/>
</dbReference>
<evidence type="ECO:0000313" key="22">
    <source>
        <dbReference type="Proteomes" id="UP000009183"/>
    </source>
</evidence>
<dbReference type="PANTHER" id="PTHR33149">
    <property type="entry name" value="PHOTOSYSTEM II PROTEIN D1"/>
    <property type="match status" value="1"/>
</dbReference>
<dbReference type="ExpressionAtlas" id="D7ST76">
    <property type="expression patterns" value="baseline and differential"/>
</dbReference>
<keyword evidence="18 20" id="KW-0472">Membrane</keyword>
<keyword evidence="3" id="KW-0813">Transport</keyword>
<evidence type="ECO:0000256" key="3">
    <source>
        <dbReference type="ARBA" id="ARBA00022448"/>
    </source>
</evidence>
<name>D7ST76_VITVI</name>
<evidence type="ECO:0008006" key="23">
    <source>
        <dbReference type="Google" id="ProtNLM"/>
    </source>
</evidence>
<keyword evidence="16" id="KW-0408">Iron</keyword>
<keyword evidence="4" id="KW-0148">Chlorophyll</keyword>
<evidence type="ECO:0000256" key="11">
    <source>
        <dbReference type="ARBA" id="ARBA00022982"/>
    </source>
</evidence>
<dbReference type="GO" id="GO:0016168">
    <property type="term" value="F:chlorophyll binding"/>
    <property type="evidence" value="ECO:0007669"/>
    <property type="project" value="UniProtKB-KW"/>
</dbReference>
<dbReference type="EMBL" id="FN595228">
    <property type="protein sequence ID" value="CBI19990.3"/>
    <property type="molecule type" value="Genomic_DNA"/>
</dbReference>
<evidence type="ECO:0000256" key="17">
    <source>
        <dbReference type="ARBA" id="ARBA00023078"/>
    </source>
</evidence>
<dbReference type="STRING" id="29760.D7ST76"/>
<keyword evidence="6" id="KW-0597">Phosphoprotein</keyword>
<keyword evidence="8 20" id="KW-0812">Transmembrane</keyword>
<keyword evidence="9" id="KW-0479">Metal-binding</keyword>
<keyword evidence="11" id="KW-0249">Electron transport</keyword>
<keyword evidence="14" id="KW-0157">Chromophore</keyword>
<evidence type="ECO:0000256" key="18">
    <source>
        <dbReference type="ARBA" id="ARBA00023136"/>
    </source>
</evidence>
<evidence type="ECO:0000256" key="16">
    <source>
        <dbReference type="ARBA" id="ARBA00023004"/>
    </source>
</evidence>
<dbReference type="GO" id="GO:0016491">
    <property type="term" value="F:oxidoreductase activity"/>
    <property type="evidence" value="ECO:0007669"/>
    <property type="project" value="UniProtKB-KW"/>
</dbReference>
<dbReference type="PANTHER" id="PTHR33149:SF12">
    <property type="entry name" value="PHOTOSYSTEM II D2 PROTEIN"/>
    <property type="match status" value="1"/>
</dbReference>
<evidence type="ECO:0000256" key="7">
    <source>
        <dbReference type="ARBA" id="ARBA00022640"/>
    </source>
</evidence>
<dbReference type="GO" id="GO:0046872">
    <property type="term" value="F:metal ion binding"/>
    <property type="evidence" value="ECO:0007669"/>
    <property type="project" value="UniProtKB-KW"/>
</dbReference>
<sequence>MTIALGKFTKDESDLFNIMDDWLRRDRFVFVGWYNLFQPANSLAHSLLLLWGLEAQGDLTRWCQLGGLWTFVALHGAFGLIGFMLRQFELARSVQLQTYNAIAFSAPIFKLDTKLLPMNEISALSLRSPSVSSRLQDKALRISENYIFDKKTVFSLFASHISHMRLI</sequence>
<organism evidence="21 22">
    <name type="scientific">Vitis vinifera</name>
    <name type="common">Grape</name>
    <dbReference type="NCBI Taxonomy" id="29760"/>
    <lineage>
        <taxon>Eukaryota</taxon>
        <taxon>Viridiplantae</taxon>
        <taxon>Streptophyta</taxon>
        <taxon>Embryophyta</taxon>
        <taxon>Tracheophyta</taxon>
        <taxon>Spermatophyta</taxon>
        <taxon>Magnoliopsida</taxon>
        <taxon>eudicotyledons</taxon>
        <taxon>Gunneridae</taxon>
        <taxon>Pentapetalae</taxon>
        <taxon>rosids</taxon>
        <taxon>Vitales</taxon>
        <taxon>Vitaceae</taxon>
        <taxon>Viteae</taxon>
        <taxon>Vitis</taxon>
    </lineage>
</organism>
<dbReference type="HOGENOM" id="CLU_1597424_0_0_1"/>
<evidence type="ECO:0000256" key="15">
    <source>
        <dbReference type="ARBA" id="ARBA00023002"/>
    </source>
</evidence>
<evidence type="ECO:0000256" key="10">
    <source>
        <dbReference type="ARBA" id="ARBA00022842"/>
    </source>
</evidence>
<dbReference type="InterPro" id="IPR000484">
    <property type="entry name" value="Photo_RC_L/M"/>
</dbReference>
<evidence type="ECO:0000256" key="2">
    <source>
        <dbReference type="ARBA" id="ARBA00008204"/>
    </source>
</evidence>
<dbReference type="SUPFAM" id="SSF81483">
    <property type="entry name" value="Bacterial photosystem II reaction centre, L and M subunits"/>
    <property type="match status" value="1"/>
</dbReference>
<keyword evidence="13" id="KW-0007">Acetylation</keyword>
<protein>
    <recommendedName>
        <fullName evidence="23">Photosystem II D2 protein</fullName>
    </recommendedName>
</protein>
<accession>D7ST76</accession>
<evidence type="ECO:0000256" key="12">
    <source>
        <dbReference type="ARBA" id="ARBA00022989"/>
    </source>
</evidence>